<gene>
    <name evidence="1" type="ORF">Klosneuvirus_3_272</name>
</gene>
<protein>
    <submittedName>
        <fullName evidence="1">Uncharacterized protein</fullName>
    </submittedName>
</protein>
<organism evidence="1">
    <name type="scientific">Klosneuvirus KNV1</name>
    <dbReference type="NCBI Taxonomy" id="1977640"/>
    <lineage>
        <taxon>Viruses</taxon>
        <taxon>Varidnaviria</taxon>
        <taxon>Bamfordvirae</taxon>
        <taxon>Nucleocytoviricota</taxon>
        <taxon>Megaviricetes</taxon>
        <taxon>Imitervirales</taxon>
        <taxon>Mimiviridae</taxon>
        <taxon>Klosneuvirinae</taxon>
        <taxon>Klosneuvirus</taxon>
    </lineage>
</organism>
<evidence type="ECO:0000313" key="1">
    <source>
        <dbReference type="EMBL" id="ARF12137.1"/>
    </source>
</evidence>
<proteinExistence type="predicted"/>
<reference evidence="1" key="1">
    <citation type="journal article" date="2017" name="Science">
        <title>Giant viruses with an expanded complement of translation system components.</title>
        <authorList>
            <person name="Schulz F."/>
            <person name="Yutin N."/>
            <person name="Ivanova N.N."/>
            <person name="Ortega D.R."/>
            <person name="Lee T.K."/>
            <person name="Vierheilig J."/>
            <person name="Daims H."/>
            <person name="Horn M."/>
            <person name="Wagner M."/>
            <person name="Jensen G.J."/>
            <person name="Kyrpides N.C."/>
            <person name="Koonin E.V."/>
            <person name="Woyke T."/>
        </authorList>
    </citation>
    <scope>NUCLEOTIDE SEQUENCE</scope>
    <source>
        <strain evidence="1">KNV1</strain>
    </source>
</reference>
<sequence length="256" mass="30686">MSFLEKLFQTVQPSLDVEELKKDDEFKKISQSHPMIYYEKIIEVINQINNEIRNQTYYHLGNLGSTIHTQVLSSLTKLCAQPLITQEMYDYAKFEKCFFTFFVNNYRPALYSWCREPYNCIQYSCGTRFNLLHMKESKRDYHLSNCKECHIYWNWDKEIKPEKMLEEAIIKFNEIEPQYDEYMKNKSLIENIVETLSKYVIEKYFHIKIVWPNNINSTDLQFIQIVIPGIQTSISFGDIYESIIMNESKKSFNEKI</sequence>
<accession>A0A1V0SK90</accession>
<dbReference type="EMBL" id="KY684110">
    <property type="protein sequence ID" value="ARF12137.1"/>
    <property type="molecule type" value="Genomic_DNA"/>
</dbReference>
<name>A0A1V0SK90_9VIRU</name>